<dbReference type="Proteomes" id="UP000033608">
    <property type="component" value="Unassembled WGS sequence"/>
</dbReference>
<dbReference type="Pfam" id="PF09980">
    <property type="entry name" value="DUF2214"/>
    <property type="match status" value="1"/>
</dbReference>
<dbReference type="EMBL" id="FQVC01000005">
    <property type="protein sequence ID" value="SHF18800.1"/>
    <property type="molecule type" value="Genomic_DNA"/>
</dbReference>
<proteinExistence type="predicted"/>
<dbReference type="PATRIC" id="fig|1121477.3.peg.982"/>
<evidence type="ECO:0000313" key="5">
    <source>
        <dbReference type="Proteomes" id="UP000184533"/>
    </source>
</evidence>
<evidence type="ECO:0000313" key="3">
    <source>
        <dbReference type="EMBL" id="SHF18800.1"/>
    </source>
</evidence>
<keyword evidence="1" id="KW-0472">Membrane</keyword>
<keyword evidence="4" id="KW-1185">Reference proteome</keyword>
<evidence type="ECO:0000256" key="1">
    <source>
        <dbReference type="SAM" id="Phobius"/>
    </source>
</evidence>
<keyword evidence="1" id="KW-0812">Transmembrane</keyword>
<reference evidence="2 4" key="1">
    <citation type="submission" date="2015-03" db="EMBL/GenBank/DDBJ databases">
        <authorList>
            <person name="Hassan Y.I."/>
            <person name="Lepp D."/>
            <person name="Zhou T."/>
        </authorList>
    </citation>
    <scope>NUCLEOTIDE SEQUENCE [LARGE SCALE GENOMIC DNA]</scope>
    <source>
        <strain evidence="2 4">DSM 17137</strain>
    </source>
</reference>
<sequence length="151" mass="15978">MPDIDLLLAILHHLAVFTLVGILAAEFALLRPGLAGPRLNQLARIDGAYGGVAGLVIVAGFLRVFFGASGAEYYLSNWVFWGKIGAFLGAGLLSIRPTMAILGWSRQAKADPDYAPPATEIATLRPILYAQIGLLALIPIFAAAMARGYGL</sequence>
<evidence type="ECO:0000313" key="4">
    <source>
        <dbReference type="Proteomes" id="UP000033608"/>
    </source>
</evidence>
<organism evidence="2 4">
    <name type="scientific">Devosia limi DSM 17137</name>
    <dbReference type="NCBI Taxonomy" id="1121477"/>
    <lineage>
        <taxon>Bacteria</taxon>
        <taxon>Pseudomonadati</taxon>
        <taxon>Pseudomonadota</taxon>
        <taxon>Alphaproteobacteria</taxon>
        <taxon>Hyphomicrobiales</taxon>
        <taxon>Devosiaceae</taxon>
        <taxon>Devosia</taxon>
    </lineage>
</organism>
<dbReference type="EMBL" id="LAJF01000156">
    <property type="protein sequence ID" value="KKB76219.1"/>
    <property type="molecule type" value="Genomic_DNA"/>
</dbReference>
<accession>A0A0F5L1Y9</accession>
<feature type="transmembrane region" description="Helical" evidence="1">
    <location>
        <begin position="48"/>
        <end position="66"/>
    </location>
</feature>
<dbReference type="RefSeq" id="WP_046137226.1">
    <property type="nucleotide sequence ID" value="NZ_FQVC01000005.1"/>
</dbReference>
<dbReference type="OrthoDB" id="826511at2"/>
<dbReference type="STRING" id="1121477.SAMN02745223_01991"/>
<feature type="transmembrane region" description="Helical" evidence="1">
    <location>
        <begin position="78"/>
        <end position="95"/>
    </location>
</feature>
<evidence type="ECO:0000313" key="2">
    <source>
        <dbReference type="EMBL" id="KKB76219.1"/>
    </source>
</evidence>
<dbReference type="AlphaFoldDB" id="A0A0F5L1Y9"/>
<keyword evidence="1" id="KW-1133">Transmembrane helix</keyword>
<dbReference type="Proteomes" id="UP000184533">
    <property type="component" value="Unassembled WGS sequence"/>
</dbReference>
<reference evidence="3 5" key="2">
    <citation type="submission" date="2016-11" db="EMBL/GenBank/DDBJ databases">
        <authorList>
            <person name="Jaros S."/>
            <person name="Januszkiewicz K."/>
            <person name="Wedrychowicz H."/>
        </authorList>
    </citation>
    <scope>NUCLEOTIDE SEQUENCE [LARGE SCALE GENOMIC DNA]</scope>
    <source>
        <strain evidence="3 5">DSM 17137</strain>
    </source>
</reference>
<feature type="transmembrane region" description="Helical" evidence="1">
    <location>
        <begin position="127"/>
        <end position="146"/>
    </location>
</feature>
<name>A0A0F5L1Y9_9HYPH</name>
<protein>
    <submittedName>
        <fullName evidence="2 3">Membrane protein</fullName>
    </submittedName>
</protein>
<gene>
    <name evidence="3" type="ORF">SAMN02745223_01991</name>
    <name evidence="2" type="ORF">VW29_20975</name>
</gene>
<dbReference type="InterPro" id="IPR018706">
    <property type="entry name" value="DUF2214_membrane"/>
</dbReference>